<dbReference type="InterPro" id="IPR011024">
    <property type="entry name" value="G_crystallin-like"/>
</dbReference>
<dbReference type="AlphaFoldDB" id="A0A1H7KM40"/>
<protein>
    <submittedName>
        <fullName evidence="4">Beta/Gamma crystallin</fullName>
    </submittedName>
</protein>
<evidence type="ECO:0000256" key="2">
    <source>
        <dbReference type="SAM" id="SignalP"/>
    </source>
</evidence>
<accession>A0A1H7KM40</accession>
<dbReference type="OrthoDB" id="9156463at2"/>
<reference evidence="4 5" key="1">
    <citation type="submission" date="2016-10" db="EMBL/GenBank/DDBJ databases">
        <authorList>
            <person name="de Groot N.N."/>
        </authorList>
    </citation>
    <scope>NUCLEOTIDE SEQUENCE [LARGE SCALE GENOMIC DNA]</scope>
    <source>
        <strain evidence="4 5">Nv1</strain>
    </source>
</reference>
<evidence type="ECO:0000313" key="5">
    <source>
        <dbReference type="Proteomes" id="UP000198620"/>
    </source>
</evidence>
<keyword evidence="2" id="KW-0732">Signal</keyword>
<dbReference type="Gene3D" id="2.60.20.10">
    <property type="entry name" value="Crystallins"/>
    <property type="match status" value="1"/>
</dbReference>
<keyword evidence="5" id="KW-1185">Reference proteome</keyword>
<dbReference type="GO" id="GO:0016020">
    <property type="term" value="C:membrane"/>
    <property type="evidence" value="ECO:0007669"/>
    <property type="project" value="InterPro"/>
</dbReference>
<dbReference type="GO" id="GO:0098609">
    <property type="term" value="P:cell-cell adhesion"/>
    <property type="evidence" value="ECO:0007669"/>
    <property type="project" value="InterPro"/>
</dbReference>
<evidence type="ECO:0000256" key="1">
    <source>
        <dbReference type="SAM" id="MobiDB-lite"/>
    </source>
</evidence>
<dbReference type="InterPro" id="IPR015059">
    <property type="entry name" value="Ca_cell_adhesion_N_dom"/>
</dbReference>
<evidence type="ECO:0000259" key="3">
    <source>
        <dbReference type="Pfam" id="PF08964"/>
    </source>
</evidence>
<sequence>MNILRKSIRNALVTTAVLFGLCAATGAVYAQQTGDKAKTSDKSMSSEKNKPPSQTGAKERQMIEAPVIMMVPAGISDKAAMEKGCWVKLYDKKNFNGDSLLIVGPVNLGRMIGPFGVNWENKVRSLETGPNTNLTIFDNRDFKDEDKFVDPGKQIPNLSKAMGFFDDFRSMIVSCI</sequence>
<feature type="signal peptide" evidence="2">
    <location>
        <begin position="1"/>
        <end position="30"/>
    </location>
</feature>
<dbReference type="SUPFAM" id="SSF49695">
    <property type="entry name" value="gamma-Crystallin-like"/>
    <property type="match status" value="1"/>
</dbReference>
<feature type="region of interest" description="Disordered" evidence="1">
    <location>
        <begin position="35"/>
        <end position="60"/>
    </location>
</feature>
<gene>
    <name evidence="4" type="ORF">SAMN05216387_103269</name>
</gene>
<feature type="chain" id="PRO_5011668657" evidence="2">
    <location>
        <begin position="31"/>
        <end position="176"/>
    </location>
</feature>
<evidence type="ECO:0000313" key="4">
    <source>
        <dbReference type="EMBL" id="SEK87600.1"/>
    </source>
</evidence>
<dbReference type="Pfam" id="PF08964">
    <property type="entry name" value="Crystall_3"/>
    <property type="match status" value="1"/>
</dbReference>
<dbReference type="EMBL" id="FOBH01000003">
    <property type="protein sequence ID" value="SEK87600.1"/>
    <property type="molecule type" value="Genomic_DNA"/>
</dbReference>
<proteinExistence type="predicted"/>
<dbReference type="Proteomes" id="UP000198620">
    <property type="component" value="Unassembled WGS sequence"/>
</dbReference>
<feature type="domain" description="Calcium-dependent cell adhesion molecule N-terminal" evidence="3">
    <location>
        <begin position="84"/>
        <end position="171"/>
    </location>
</feature>
<organism evidence="4 5">
    <name type="scientific">Nitrosovibrio tenuis</name>
    <dbReference type="NCBI Taxonomy" id="1233"/>
    <lineage>
        <taxon>Bacteria</taxon>
        <taxon>Pseudomonadati</taxon>
        <taxon>Pseudomonadota</taxon>
        <taxon>Betaproteobacteria</taxon>
        <taxon>Nitrosomonadales</taxon>
        <taxon>Nitrosomonadaceae</taxon>
        <taxon>Nitrosovibrio</taxon>
    </lineage>
</organism>
<feature type="compositionally biased region" description="Basic and acidic residues" evidence="1">
    <location>
        <begin position="35"/>
        <end position="50"/>
    </location>
</feature>
<name>A0A1H7KM40_9PROT</name>